<keyword evidence="3" id="KW-1185">Reference proteome</keyword>
<feature type="compositionally biased region" description="Polar residues" evidence="1">
    <location>
        <begin position="9"/>
        <end position="23"/>
    </location>
</feature>
<evidence type="ECO:0000256" key="1">
    <source>
        <dbReference type="SAM" id="MobiDB-lite"/>
    </source>
</evidence>
<dbReference type="STRING" id="641025.SAMN05421507_13424"/>
<feature type="compositionally biased region" description="Low complexity" evidence="1">
    <location>
        <begin position="46"/>
        <end position="58"/>
    </location>
</feature>
<sequence length="229" mass="24296">MPRAASRSGRVSTHTRWQRGSGTYQLSIPALALLMCAGCSSPKPQATVPAPSGSTPATSPSPPPGSGVRLPNASPITPTAPAGTPSTVPPAPTPPTAATTDFRDPVAVTRAWMTQWCASDYRQPRNNNVERATVFSTAAGKTADLHAGDDESAHRAMIEQKLSTRCDRITAEIIPEAPRSDDQVYIRTTATRTLLSDDVAFQTEPVLTTRSVLRQPDGRWLVDIGVEAG</sequence>
<organism evidence="2 3">
    <name type="scientific">Lentzea jiangxiensis</name>
    <dbReference type="NCBI Taxonomy" id="641025"/>
    <lineage>
        <taxon>Bacteria</taxon>
        <taxon>Bacillati</taxon>
        <taxon>Actinomycetota</taxon>
        <taxon>Actinomycetes</taxon>
        <taxon>Pseudonocardiales</taxon>
        <taxon>Pseudonocardiaceae</taxon>
        <taxon>Lentzea</taxon>
    </lineage>
</organism>
<evidence type="ECO:0000313" key="2">
    <source>
        <dbReference type="EMBL" id="SDP97855.1"/>
    </source>
</evidence>
<evidence type="ECO:0000313" key="3">
    <source>
        <dbReference type="Proteomes" id="UP000199691"/>
    </source>
</evidence>
<feature type="region of interest" description="Disordered" evidence="1">
    <location>
        <begin position="1"/>
        <end position="23"/>
    </location>
</feature>
<feature type="region of interest" description="Disordered" evidence="1">
    <location>
        <begin position="41"/>
        <end position="103"/>
    </location>
</feature>
<feature type="compositionally biased region" description="Low complexity" evidence="1">
    <location>
        <begin position="73"/>
        <end position="86"/>
    </location>
</feature>
<proteinExistence type="predicted"/>
<dbReference type="Proteomes" id="UP000199691">
    <property type="component" value="Unassembled WGS sequence"/>
</dbReference>
<protein>
    <submittedName>
        <fullName evidence="2">Uncharacterized protein</fullName>
    </submittedName>
</protein>
<name>A0A1H0X545_9PSEU</name>
<dbReference type="AlphaFoldDB" id="A0A1H0X545"/>
<accession>A0A1H0X545</accession>
<dbReference type="EMBL" id="FNIX01000034">
    <property type="protein sequence ID" value="SDP97855.1"/>
    <property type="molecule type" value="Genomic_DNA"/>
</dbReference>
<gene>
    <name evidence="2" type="ORF">SAMN05421507_13424</name>
</gene>
<reference evidence="3" key="1">
    <citation type="submission" date="2016-10" db="EMBL/GenBank/DDBJ databases">
        <authorList>
            <person name="Varghese N."/>
            <person name="Submissions S."/>
        </authorList>
    </citation>
    <scope>NUCLEOTIDE SEQUENCE [LARGE SCALE GENOMIC DNA]</scope>
    <source>
        <strain evidence="3">CGMCC 4.6609</strain>
    </source>
</reference>